<feature type="region of interest" description="Disordered" evidence="1">
    <location>
        <begin position="1"/>
        <end position="23"/>
    </location>
</feature>
<organism evidence="2 3">
    <name type="scientific">Wickerhamomyces pijperi</name>
    <name type="common">Yeast</name>
    <name type="synonym">Pichia pijperi</name>
    <dbReference type="NCBI Taxonomy" id="599730"/>
    <lineage>
        <taxon>Eukaryota</taxon>
        <taxon>Fungi</taxon>
        <taxon>Dikarya</taxon>
        <taxon>Ascomycota</taxon>
        <taxon>Saccharomycotina</taxon>
        <taxon>Saccharomycetes</taxon>
        <taxon>Phaffomycetales</taxon>
        <taxon>Wickerhamomycetaceae</taxon>
        <taxon>Wickerhamomyces</taxon>
    </lineage>
</organism>
<reference evidence="2" key="1">
    <citation type="journal article" date="2021" name="Open Biol.">
        <title>Shared evolutionary footprints suggest mitochondrial oxidative damage underlies multiple complex I losses in fungi.</title>
        <authorList>
            <person name="Schikora-Tamarit M.A."/>
            <person name="Marcet-Houben M."/>
            <person name="Nosek J."/>
            <person name="Gabaldon T."/>
        </authorList>
    </citation>
    <scope>NUCLEOTIDE SEQUENCE</scope>
    <source>
        <strain evidence="2">CBS2887</strain>
    </source>
</reference>
<keyword evidence="3" id="KW-1185">Reference proteome</keyword>
<gene>
    <name evidence="2" type="ORF">WICPIJ_006797</name>
</gene>
<reference evidence="2" key="2">
    <citation type="submission" date="2021-01" db="EMBL/GenBank/DDBJ databases">
        <authorList>
            <person name="Schikora-Tamarit M.A."/>
        </authorList>
    </citation>
    <scope>NUCLEOTIDE SEQUENCE</scope>
    <source>
        <strain evidence="2">CBS2887</strain>
    </source>
</reference>
<proteinExistence type="predicted"/>
<accession>A0A9P8Q3M0</accession>
<name>A0A9P8Q3M0_WICPI</name>
<dbReference type="EMBL" id="JAEUBG010003835">
    <property type="protein sequence ID" value="KAH3682239.1"/>
    <property type="molecule type" value="Genomic_DNA"/>
</dbReference>
<dbReference type="AlphaFoldDB" id="A0A9P8Q3M0"/>
<dbReference type="Proteomes" id="UP000774326">
    <property type="component" value="Unassembled WGS sequence"/>
</dbReference>
<evidence type="ECO:0000313" key="2">
    <source>
        <dbReference type="EMBL" id="KAH3682239.1"/>
    </source>
</evidence>
<protein>
    <submittedName>
        <fullName evidence="2">Uncharacterized protein</fullName>
    </submittedName>
</protein>
<feature type="compositionally biased region" description="Polar residues" evidence="1">
    <location>
        <begin position="1"/>
        <end position="12"/>
    </location>
</feature>
<sequence length="96" mass="10631">MVLETSTNQISKGKNFPDFKAGNPSDFGSFKPLIDSRLSNWTLSDLAISMILSLTDWSNSPLWKISTGSLFPRSLKVSNNPFNCLTWDGSEEKSNA</sequence>
<comment type="caution">
    <text evidence="2">The sequence shown here is derived from an EMBL/GenBank/DDBJ whole genome shotgun (WGS) entry which is preliminary data.</text>
</comment>
<evidence type="ECO:0000313" key="3">
    <source>
        <dbReference type="Proteomes" id="UP000774326"/>
    </source>
</evidence>
<evidence type="ECO:0000256" key="1">
    <source>
        <dbReference type="SAM" id="MobiDB-lite"/>
    </source>
</evidence>